<feature type="region of interest" description="Disordered" evidence="6">
    <location>
        <begin position="40"/>
        <end position="64"/>
    </location>
</feature>
<evidence type="ECO:0000256" key="1">
    <source>
        <dbReference type="ARBA" id="ARBA00004141"/>
    </source>
</evidence>
<comment type="subcellular location">
    <subcellularLocation>
        <location evidence="1">Membrane</location>
        <topology evidence="1">Multi-pass membrane protein</topology>
    </subcellularLocation>
</comment>
<accession>A0ABM1MC92</accession>
<feature type="transmembrane region" description="Helical" evidence="7">
    <location>
        <begin position="204"/>
        <end position="225"/>
    </location>
</feature>
<dbReference type="Proteomes" id="UP000695000">
    <property type="component" value="Unplaced"/>
</dbReference>
<evidence type="ECO:0000256" key="7">
    <source>
        <dbReference type="SAM" id="Phobius"/>
    </source>
</evidence>
<keyword evidence="4 7" id="KW-1133">Transmembrane helix</keyword>
<keyword evidence="8" id="KW-1185">Reference proteome</keyword>
<feature type="transmembrane region" description="Helical" evidence="7">
    <location>
        <begin position="88"/>
        <end position="112"/>
    </location>
</feature>
<feature type="transmembrane region" description="Helical" evidence="7">
    <location>
        <begin position="175"/>
        <end position="198"/>
    </location>
</feature>
<evidence type="ECO:0000256" key="5">
    <source>
        <dbReference type="ARBA" id="ARBA00023136"/>
    </source>
</evidence>
<sequence>MLFILTGLLGIIYAILCGTYDSVRGMTALFHVDRELNKRKKQSSPNTTIRRRESDISRESTPTKISKQEDEPALMTLILKLSVFNGGIFLMSVLLFEFLILPLINIMIVSTFGEDIMMSNKYWELTKTLLTIFYQTTWVLPLLLLSKIVNCLWFQDIADKAYKYSRGRPLINQSISRIVADSIFSILVQVLFLLQATIVELIPLYIVGKILGLVHMCLLYSLYTFEYKWFNMGWELHRRLSFIETNWPYFIGFGLPLAFVTQMSSSWVINGCIFALLFPWFIVSGNEANPVTNSSQYPLHLFSPVIALSNALFNKTIGTRFQKRKVNNTPTHVRR</sequence>
<dbReference type="PANTHER" id="PTHR21389">
    <property type="entry name" value="P53 INDUCED PROTEIN"/>
    <property type="match status" value="1"/>
</dbReference>
<evidence type="ECO:0000256" key="2">
    <source>
        <dbReference type="ARBA" id="ARBA00010970"/>
    </source>
</evidence>
<evidence type="ECO:0000313" key="8">
    <source>
        <dbReference type="Proteomes" id="UP000695000"/>
    </source>
</evidence>
<dbReference type="GeneID" id="108559418"/>
<organism evidence="8 9">
    <name type="scientific">Nicrophorus vespilloides</name>
    <name type="common">Boreal carrion beetle</name>
    <dbReference type="NCBI Taxonomy" id="110193"/>
    <lineage>
        <taxon>Eukaryota</taxon>
        <taxon>Metazoa</taxon>
        <taxon>Ecdysozoa</taxon>
        <taxon>Arthropoda</taxon>
        <taxon>Hexapoda</taxon>
        <taxon>Insecta</taxon>
        <taxon>Pterygota</taxon>
        <taxon>Neoptera</taxon>
        <taxon>Endopterygota</taxon>
        <taxon>Coleoptera</taxon>
        <taxon>Polyphaga</taxon>
        <taxon>Staphyliniformia</taxon>
        <taxon>Silphidae</taxon>
        <taxon>Nicrophorinae</taxon>
        <taxon>Nicrophorus</taxon>
    </lineage>
</organism>
<comment type="similarity">
    <text evidence="2">Belongs to the EI24 family.</text>
</comment>
<evidence type="ECO:0000256" key="3">
    <source>
        <dbReference type="ARBA" id="ARBA00022692"/>
    </source>
</evidence>
<proteinExistence type="inferred from homology"/>
<reference evidence="9" key="1">
    <citation type="submission" date="2025-08" db="UniProtKB">
        <authorList>
            <consortium name="RefSeq"/>
        </authorList>
    </citation>
    <scope>IDENTIFICATION</scope>
    <source>
        <tissue evidence="9">Whole Larva</tissue>
    </source>
</reference>
<evidence type="ECO:0000256" key="6">
    <source>
        <dbReference type="SAM" id="MobiDB-lite"/>
    </source>
</evidence>
<keyword evidence="3 7" id="KW-0812">Transmembrane</keyword>
<dbReference type="Pfam" id="PF07264">
    <property type="entry name" value="EI24"/>
    <property type="match status" value="1"/>
</dbReference>
<dbReference type="PANTHER" id="PTHR21389:SF0">
    <property type="entry name" value="ETOPOSIDE-INDUCED PROTEIN 2.4 HOMOLOG"/>
    <property type="match status" value="1"/>
</dbReference>
<gene>
    <name evidence="9" type="primary">LOC108559418</name>
</gene>
<evidence type="ECO:0000313" key="9">
    <source>
        <dbReference type="RefSeq" id="XP_017772192.1"/>
    </source>
</evidence>
<evidence type="ECO:0000256" key="4">
    <source>
        <dbReference type="ARBA" id="ARBA00022989"/>
    </source>
</evidence>
<feature type="transmembrane region" description="Helical" evidence="7">
    <location>
        <begin position="297"/>
        <end position="314"/>
    </location>
</feature>
<dbReference type="RefSeq" id="XP_017772192.1">
    <property type="nucleotide sequence ID" value="XM_017916703.1"/>
</dbReference>
<keyword evidence="5 7" id="KW-0472">Membrane</keyword>
<feature type="transmembrane region" description="Helical" evidence="7">
    <location>
        <begin position="132"/>
        <end position="154"/>
    </location>
</feature>
<dbReference type="InterPro" id="IPR059112">
    <property type="entry name" value="CysZ/EI24"/>
</dbReference>
<protein>
    <submittedName>
        <fullName evidence="9">Etoposide-induced protein 2.4 isoform X1</fullName>
    </submittedName>
</protein>
<name>A0ABM1MC92_NICVS</name>
<feature type="transmembrane region" description="Helical" evidence="7">
    <location>
        <begin position="12"/>
        <end position="32"/>
    </location>
</feature>